<keyword evidence="1" id="KW-0812">Transmembrane</keyword>
<dbReference type="Proteomes" id="UP000718593">
    <property type="component" value="Unassembled WGS sequence"/>
</dbReference>
<sequence>MESIGSPELWGAFATVVLVMLAIDLFVVGGGKEHRVSFREAATWSVVWVMVSLLFAAALWWYLE</sequence>
<feature type="transmembrane region" description="Helical" evidence="1">
    <location>
        <begin position="12"/>
        <end position="29"/>
    </location>
</feature>
<gene>
    <name evidence="2" type="ORF">HXL68_15680</name>
</gene>
<accession>A0A930BVH6</accession>
<keyword evidence="1" id="KW-1133">Transmembrane helix</keyword>
<evidence type="ECO:0000256" key="1">
    <source>
        <dbReference type="SAM" id="Phobius"/>
    </source>
</evidence>
<feature type="transmembrane region" description="Helical" evidence="1">
    <location>
        <begin position="41"/>
        <end position="63"/>
    </location>
</feature>
<dbReference type="EMBL" id="JABZMI010000467">
    <property type="protein sequence ID" value="MBF1166464.1"/>
    <property type="molecule type" value="Genomic_DNA"/>
</dbReference>
<name>A0A930BVH6_9RHOO</name>
<dbReference type="AlphaFoldDB" id="A0A930BVH6"/>
<comment type="caution">
    <text evidence="2">The sequence shown here is derived from an EMBL/GenBank/DDBJ whole genome shotgun (WGS) entry which is preliminary data.</text>
</comment>
<evidence type="ECO:0000313" key="3">
    <source>
        <dbReference type="Proteomes" id="UP000718593"/>
    </source>
</evidence>
<protein>
    <submittedName>
        <fullName evidence="2">Uncharacterized protein</fullName>
    </submittedName>
</protein>
<organism evidence="2 3">
    <name type="scientific">Dechloromonas agitata</name>
    <dbReference type="NCBI Taxonomy" id="73030"/>
    <lineage>
        <taxon>Bacteria</taxon>
        <taxon>Pseudomonadati</taxon>
        <taxon>Pseudomonadota</taxon>
        <taxon>Betaproteobacteria</taxon>
        <taxon>Rhodocyclales</taxon>
        <taxon>Azonexaceae</taxon>
        <taxon>Dechloromonas</taxon>
    </lineage>
</organism>
<proteinExistence type="predicted"/>
<reference evidence="2" key="1">
    <citation type="submission" date="2020-04" db="EMBL/GenBank/DDBJ databases">
        <title>Deep metagenomics examines the oral microbiome during advanced dental caries in children, revealing novel taxa and co-occurrences with host molecules.</title>
        <authorList>
            <person name="Baker J.L."/>
            <person name="Morton J.T."/>
            <person name="Dinis M."/>
            <person name="Alvarez R."/>
            <person name="Tran N.C."/>
            <person name="Knight R."/>
            <person name="Edlund A."/>
        </authorList>
    </citation>
    <scope>NUCLEOTIDE SEQUENCE</scope>
    <source>
        <strain evidence="2">JCVI_32_bin.24</strain>
    </source>
</reference>
<feature type="non-terminal residue" evidence="2">
    <location>
        <position position="64"/>
    </location>
</feature>
<evidence type="ECO:0000313" key="2">
    <source>
        <dbReference type="EMBL" id="MBF1166464.1"/>
    </source>
</evidence>
<keyword evidence="1" id="KW-0472">Membrane</keyword>